<name>A0A1I2DG15_9FIRM</name>
<proteinExistence type="predicted"/>
<dbReference type="EMBL" id="FONL01000020">
    <property type="protein sequence ID" value="SFE79388.1"/>
    <property type="molecule type" value="Genomic_DNA"/>
</dbReference>
<evidence type="ECO:0000313" key="1">
    <source>
        <dbReference type="EMBL" id="SFE79388.1"/>
    </source>
</evidence>
<dbReference type="InterPro" id="IPR009282">
    <property type="entry name" value="DUF937"/>
</dbReference>
<organism evidence="1 2">
    <name type="scientific">Succiniclasticum ruminis DSM 9236</name>
    <dbReference type="NCBI Taxonomy" id="1123323"/>
    <lineage>
        <taxon>Bacteria</taxon>
        <taxon>Bacillati</taxon>
        <taxon>Bacillota</taxon>
        <taxon>Negativicutes</taxon>
        <taxon>Acidaminococcales</taxon>
        <taxon>Acidaminococcaceae</taxon>
        <taxon>Succiniclasticum</taxon>
    </lineage>
</organism>
<dbReference type="AlphaFoldDB" id="A0A1I2DG15"/>
<dbReference type="OrthoDB" id="2085979at2"/>
<keyword evidence="2" id="KW-1185">Reference proteome</keyword>
<accession>A0A1I2DG15</accession>
<dbReference type="STRING" id="1123323.SAMN05216245_1208"/>
<evidence type="ECO:0008006" key="3">
    <source>
        <dbReference type="Google" id="ProtNLM"/>
    </source>
</evidence>
<gene>
    <name evidence="1" type="ORF">SAMN05216245_1208</name>
</gene>
<protein>
    <recommendedName>
        <fullName evidence="3">DUF937 domain-containing protein</fullName>
    </recommendedName>
</protein>
<dbReference type="Proteomes" id="UP000198896">
    <property type="component" value="Unassembled WGS sequence"/>
</dbReference>
<evidence type="ECO:0000313" key="2">
    <source>
        <dbReference type="Proteomes" id="UP000198896"/>
    </source>
</evidence>
<dbReference type="RefSeq" id="WP_093914134.1">
    <property type="nucleotide sequence ID" value="NZ_FONL01000020.1"/>
</dbReference>
<reference evidence="1 2" key="1">
    <citation type="submission" date="2016-10" db="EMBL/GenBank/DDBJ databases">
        <authorList>
            <person name="de Groot N.N."/>
        </authorList>
    </citation>
    <scope>NUCLEOTIDE SEQUENCE [LARGE SCALE GENOMIC DNA]</scope>
    <source>
        <strain evidence="1 2">DSM 9236</strain>
    </source>
</reference>
<dbReference type="Pfam" id="PF06078">
    <property type="entry name" value="DUF937"/>
    <property type="match status" value="1"/>
</dbReference>
<sequence>MSLLETLLKSMTSSSSLDTMSRRTGGNNDQMAALITAALPILLRALTANASTKSGAESLQQALTEHTETGSVAEQFETADIDDGARILQHILGSNSSSVMNGLSRQSGLSNDQVGSALGALAPVLLNSLSAASNRAPAQPQKPPIDLSDGIDASDIMGFMQMMSQAQGGAPQRRPQNQASFDGSDLLGLLSMLK</sequence>